<reference evidence="1 2" key="1">
    <citation type="journal article" date="2016" name="Front. Microbiol.">
        <title>Single-Cell (Meta-)Genomics of a Dimorphic Candidatus Thiomargarita nelsonii Reveals Genomic Plasticity.</title>
        <authorList>
            <person name="Flood B.E."/>
            <person name="Fliss P."/>
            <person name="Jones D.S."/>
            <person name="Dick G.J."/>
            <person name="Jain S."/>
            <person name="Kaster A.K."/>
            <person name="Winkel M."/>
            <person name="Mussmann M."/>
            <person name="Bailey J."/>
        </authorList>
    </citation>
    <scope>NUCLEOTIDE SEQUENCE [LARGE SCALE GENOMIC DNA]</scope>
    <source>
        <strain evidence="1">Hydrate Ridge</strain>
    </source>
</reference>
<comment type="caution">
    <text evidence="1">The sequence shown here is derived from an EMBL/GenBank/DDBJ whole genome shotgun (WGS) entry which is preliminary data.</text>
</comment>
<proteinExistence type="predicted"/>
<protein>
    <submittedName>
        <fullName evidence="1">Uncharacterized protein</fullName>
    </submittedName>
</protein>
<dbReference type="AlphaFoldDB" id="A0A4E0R7K5"/>
<gene>
    <name evidence="1" type="ORF">PN36_01095</name>
</gene>
<name>A0A4E0R7K5_9GAMM</name>
<evidence type="ECO:0000313" key="1">
    <source>
        <dbReference type="EMBL" id="TGO03711.1"/>
    </source>
</evidence>
<dbReference type="EMBL" id="JSZA02000003">
    <property type="protein sequence ID" value="TGO03711.1"/>
    <property type="molecule type" value="Genomic_DNA"/>
</dbReference>
<evidence type="ECO:0000313" key="2">
    <source>
        <dbReference type="Proteomes" id="UP000030428"/>
    </source>
</evidence>
<keyword evidence="2" id="KW-1185">Reference proteome</keyword>
<sequence length="147" mass="16755">MFSCFGNGAARISRNEVKNVQLFREWSCADFPKRSQKCSVVSGMELRGFPETKSKMFSCFGNGAARISRNEVKNVQLFREWSCADFPKRSQKCSVVSGMELRGFPETKSKMFSCFGNFAARISRNNKLLFFLIEGCRKFLAKVLITQ</sequence>
<accession>A0A4E0R7K5</accession>
<organism evidence="1 2">
    <name type="scientific">Candidatus Thiomargarita nelsonii</name>
    <dbReference type="NCBI Taxonomy" id="1003181"/>
    <lineage>
        <taxon>Bacteria</taxon>
        <taxon>Pseudomonadati</taxon>
        <taxon>Pseudomonadota</taxon>
        <taxon>Gammaproteobacteria</taxon>
        <taxon>Thiotrichales</taxon>
        <taxon>Thiotrichaceae</taxon>
        <taxon>Thiomargarita</taxon>
    </lineage>
</organism>
<dbReference type="Proteomes" id="UP000030428">
    <property type="component" value="Unassembled WGS sequence"/>
</dbReference>